<sequence length="204" mass="21981">MSSRSHWEAVYRSRSTQAVSWYRPHLDVSLALLRQAGLDASTRLVDVGGGASTLVDDLLELGLTDITVLDLSRTALDVARERLGTRGKAVRWLAGDLLEADFVPAAFDLWHDRAVLHFLAAPEDTARYAAQVMCALRPGGHAVIGGFAPDGPERCSGLPVARRSPADIASVLGPAFRLVGVSTERHITPAGTAQIFAYALLERR</sequence>
<dbReference type="PANTHER" id="PTHR12843">
    <property type="entry name" value="PROTEIN-LYSINE N-METHYLTRANSFERASE METTL10"/>
    <property type="match status" value="1"/>
</dbReference>
<comment type="caution">
    <text evidence="2">The sequence shown here is derived from an EMBL/GenBank/DDBJ whole genome shotgun (WGS) entry which is preliminary data.</text>
</comment>
<gene>
    <name evidence="2" type="ORF">J7I44_12425</name>
</gene>
<dbReference type="Gene3D" id="3.40.50.150">
    <property type="entry name" value="Vaccinia Virus protein VP39"/>
    <property type="match status" value="1"/>
</dbReference>
<proteinExistence type="predicted"/>
<dbReference type="GO" id="GO:0008168">
    <property type="term" value="F:methyltransferase activity"/>
    <property type="evidence" value="ECO:0007669"/>
    <property type="project" value="UniProtKB-KW"/>
</dbReference>
<organism evidence="2 3">
    <name type="scientific">Frateuria flava</name>
    <dbReference type="NCBI Taxonomy" id="2821489"/>
    <lineage>
        <taxon>Bacteria</taxon>
        <taxon>Pseudomonadati</taxon>
        <taxon>Pseudomonadota</taxon>
        <taxon>Gammaproteobacteria</taxon>
        <taxon>Lysobacterales</taxon>
        <taxon>Rhodanobacteraceae</taxon>
        <taxon>Frateuria</taxon>
    </lineage>
</organism>
<feature type="domain" description="Methyltransferase" evidence="1">
    <location>
        <begin position="45"/>
        <end position="140"/>
    </location>
</feature>
<accession>A0ABS4DPX5</accession>
<protein>
    <submittedName>
        <fullName evidence="2">Class I SAM-dependent methyltransferase</fullName>
    </submittedName>
</protein>
<dbReference type="Proteomes" id="UP000823790">
    <property type="component" value="Unassembled WGS sequence"/>
</dbReference>
<dbReference type="EMBL" id="JAGJRS010000022">
    <property type="protein sequence ID" value="MBP1475110.1"/>
    <property type="molecule type" value="Genomic_DNA"/>
</dbReference>
<evidence type="ECO:0000313" key="2">
    <source>
        <dbReference type="EMBL" id="MBP1475110.1"/>
    </source>
</evidence>
<reference evidence="2 3" key="1">
    <citation type="submission" date="2021-04" db="EMBL/GenBank/DDBJ databases">
        <authorList>
            <person name="Huq M.A."/>
        </authorList>
    </citation>
    <scope>NUCLEOTIDE SEQUENCE [LARGE SCALE GENOMIC DNA]</scope>
    <source>
        <strain evidence="2 3">MAH-13</strain>
    </source>
</reference>
<evidence type="ECO:0000313" key="3">
    <source>
        <dbReference type="Proteomes" id="UP000823790"/>
    </source>
</evidence>
<name>A0ABS4DPX5_9GAMM</name>
<keyword evidence="3" id="KW-1185">Reference proteome</keyword>
<dbReference type="RefSeq" id="WP_209621196.1">
    <property type="nucleotide sequence ID" value="NZ_JAGJRS010000022.1"/>
</dbReference>
<dbReference type="GO" id="GO:0032259">
    <property type="term" value="P:methylation"/>
    <property type="evidence" value="ECO:0007669"/>
    <property type="project" value="UniProtKB-KW"/>
</dbReference>
<keyword evidence="2" id="KW-0489">Methyltransferase</keyword>
<dbReference type="PANTHER" id="PTHR12843:SF5">
    <property type="entry name" value="EEF1A LYSINE METHYLTRANSFERASE 2"/>
    <property type="match status" value="1"/>
</dbReference>
<dbReference type="InterPro" id="IPR041698">
    <property type="entry name" value="Methyltransf_25"/>
</dbReference>
<dbReference type="Pfam" id="PF13649">
    <property type="entry name" value="Methyltransf_25"/>
    <property type="match status" value="1"/>
</dbReference>
<dbReference type="InterPro" id="IPR029063">
    <property type="entry name" value="SAM-dependent_MTases_sf"/>
</dbReference>
<dbReference type="SUPFAM" id="SSF53335">
    <property type="entry name" value="S-adenosyl-L-methionine-dependent methyltransferases"/>
    <property type="match status" value="1"/>
</dbReference>
<evidence type="ECO:0000259" key="1">
    <source>
        <dbReference type="Pfam" id="PF13649"/>
    </source>
</evidence>
<keyword evidence="2" id="KW-0808">Transferase</keyword>
<dbReference type="CDD" id="cd02440">
    <property type="entry name" value="AdoMet_MTases"/>
    <property type="match status" value="1"/>
</dbReference>